<evidence type="ECO:0000256" key="9">
    <source>
        <dbReference type="ARBA" id="ARBA00022989"/>
    </source>
</evidence>
<feature type="transmembrane region" description="Helical" evidence="15">
    <location>
        <begin position="9"/>
        <end position="30"/>
    </location>
</feature>
<evidence type="ECO:0000256" key="3">
    <source>
        <dbReference type="ARBA" id="ARBA00022519"/>
    </source>
</evidence>
<dbReference type="STRING" id="295108.HT99x_01217"/>
<evidence type="ECO:0000256" key="8">
    <source>
        <dbReference type="ARBA" id="ARBA00022968"/>
    </source>
</evidence>
<keyword evidence="18" id="KW-1185">Reference proteome</keyword>
<dbReference type="EMBL" id="LKAJ01000004">
    <property type="protein sequence ID" value="KRG21465.1"/>
    <property type="molecule type" value="Genomic_DNA"/>
</dbReference>
<comment type="function">
    <text evidence="12 13">Heme chaperone required for the biogenesis of c-type cytochromes. Transiently binds heme delivered by CcmC and transfers the heme to apo-cytochromes in a process facilitated by CcmF and CcmH.</text>
</comment>
<dbReference type="GO" id="GO:0005886">
    <property type="term" value="C:plasma membrane"/>
    <property type="evidence" value="ECO:0007669"/>
    <property type="project" value="UniProtKB-SubCell"/>
</dbReference>
<comment type="subcellular location">
    <subcellularLocation>
        <location evidence="1">Cell inner membrane</location>
    </subcellularLocation>
    <subcellularLocation>
        <location evidence="13">Cell membrane</location>
        <topology evidence="13">Single-pass type II membrane protein</topology>
    </subcellularLocation>
</comment>
<dbReference type="Pfam" id="PF03100">
    <property type="entry name" value="CcmE"/>
    <property type="match status" value="1"/>
</dbReference>
<evidence type="ECO:0000256" key="13">
    <source>
        <dbReference type="HAMAP-Rule" id="MF_01959"/>
    </source>
</evidence>
<dbReference type="PATRIC" id="fig|1590043.3.peg.1232"/>
<name>A0A0Q9YNH3_9GAMM</name>
<reference evidence="17" key="2">
    <citation type="journal article" date="2016" name="Genome Announc.">
        <title>Draft Genome Sequences of Two Novel Amoeba-Resistant Intranuclear Bacteria, 'Candidatus Berkiella cookevillensis' and 'Candidatus Berkiella aquae'.</title>
        <authorList>
            <person name="Mehari Y.T."/>
            <person name="Arivett B.A."/>
            <person name="Farone A.L."/>
            <person name="Gunderson J.H."/>
            <person name="Farone M.B."/>
        </authorList>
    </citation>
    <scope>NUCLEOTIDE SEQUENCE</scope>
    <source>
        <strain evidence="17">HT99</strain>
    </source>
</reference>
<evidence type="ECO:0000313" key="16">
    <source>
        <dbReference type="EMBL" id="KRG21465.1"/>
    </source>
</evidence>
<feature type="binding site" description="covalent" evidence="13 14">
    <location>
        <position position="123"/>
    </location>
    <ligand>
        <name>heme</name>
        <dbReference type="ChEBI" id="CHEBI:30413"/>
    </ligand>
</feature>
<keyword evidence="6 13" id="KW-0479">Metal-binding</keyword>
<dbReference type="InterPro" id="IPR004329">
    <property type="entry name" value="CcmE"/>
</dbReference>
<dbReference type="SUPFAM" id="SSF82093">
    <property type="entry name" value="Heme chaperone CcmE"/>
    <property type="match status" value="1"/>
</dbReference>
<keyword evidence="10 13" id="KW-0408">Iron</keyword>
<feature type="topological domain" description="Cytoplasmic" evidence="13">
    <location>
        <begin position="1"/>
        <end position="8"/>
    </location>
</feature>
<dbReference type="HAMAP" id="MF_01959">
    <property type="entry name" value="CcmE"/>
    <property type="match status" value="1"/>
</dbReference>
<comment type="caution">
    <text evidence="16">The sequence shown here is derived from an EMBL/GenBank/DDBJ whole genome shotgun (WGS) entry which is preliminary data.</text>
</comment>
<dbReference type="GO" id="GO:0020037">
    <property type="term" value="F:heme binding"/>
    <property type="evidence" value="ECO:0007669"/>
    <property type="project" value="InterPro"/>
</dbReference>
<evidence type="ECO:0000256" key="4">
    <source>
        <dbReference type="ARBA" id="ARBA00022617"/>
    </source>
</evidence>
<dbReference type="AlphaFoldDB" id="A0A0Q9YNH3"/>
<organism evidence="16">
    <name type="scientific">Candidatus Berkiella aquae</name>
    <dbReference type="NCBI Taxonomy" id="295108"/>
    <lineage>
        <taxon>Bacteria</taxon>
        <taxon>Pseudomonadati</taxon>
        <taxon>Pseudomonadota</taxon>
        <taxon>Gammaproteobacteria</taxon>
        <taxon>Candidatus Berkiellales</taxon>
        <taxon>Candidatus Berkiellaceae</taxon>
        <taxon>Candidatus Berkiella</taxon>
    </lineage>
</organism>
<keyword evidence="5 13" id="KW-0812">Transmembrane</keyword>
<evidence type="ECO:0000256" key="15">
    <source>
        <dbReference type="SAM" id="Phobius"/>
    </source>
</evidence>
<evidence type="ECO:0000256" key="14">
    <source>
        <dbReference type="PIRSR" id="PIRSR604329-50"/>
    </source>
</evidence>
<dbReference type="GO" id="GO:0046872">
    <property type="term" value="F:metal ion binding"/>
    <property type="evidence" value="ECO:0007669"/>
    <property type="project" value="UniProtKB-KW"/>
</dbReference>
<feature type="topological domain" description="Extracellular" evidence="13">
    <location>
        <begin position="30"/>
        <end position="142"/>
    </location>
</feature>
<evidence type="ECO:0000256" key="1">
    <source>
        <dbReference type="ARBA" id="ARBA00004533"/>
    </source>
</evidence>
<dbReference type="Proteomes" id="UP000051497">
    <property type="component" value="Unassembled WGS sequence"/>
</dbReference>
<keyword evidence="11 13" id="KW-0472">Membrane</keyword>
<evidence type="ECO:0000256" key="6">
    <source>
        <dbReference type="ARBA" id="ARBA00022723"/>
    </source>
</evidence>
<dbReference type="EMBL" id="LKAJ02000001">
    <property type="protein sequence ID" value="MCS5711397.1"/>
    <property type="molecule type" value="Genomic_DNA"/>
</dbReference>
<dbReference type="RefSeq" id="WP_075065851.1">
    <property type="nucleotide sequence ID" value="NZ_LKAJ02000001.1"/>
</dbReference>
<keyword evidence="7 13" id="KW-0201">Cytochrome c-type biogenesis</keyword>
<reference evidence="16" key="1">
    <citation type="submission" date="2015-09" db="EMBL/GenBank/DDBJ databases">
        <title>Draft Genome Sequences of Two Novel Amoeba-resistant Intranuclear Bacteria, Candidatus Berkiella cookevillensis and Candidatus Berkiella aquae.</title>
        <authorList>
            <person name="Mehari Y.T."/>
            <person name="Arivett B.A."/>
            <person name="Farone A.L."/>
            <person name="Gunderson J.H."/>
            <person name="Farone M.B."/>
        </authorList>
    </citation>
    <scope>NUCLEOTIDE SEQUENCE [LARGE SCALE GENOMIC DNA]</scope>
    <source>
        <strain evidence="16">HT99</strain>
    </source>
</reference>
<dbReference type="NCBIfam" id="NF009731">
    <property type="entry name" value="PRK13254.1-5"/>
    <property type="match status" value="1"/>
</dbReference>
<evidence type="ECO:0000256" key="12">
    <source>
        <dbReference type="ARBA" id="ARBA00056663"/>
    </source>
</evidence>
<keyword evidence="9 13" id="KW-1133">Transmembrane helix</keyword>
<dbReference type="NCBIfam" id="NF009727">
    <property type="entry name" value="PRK13254.1-1"/>
    <property type="match status" value="1"/>
</dbReference>
<keyword evidence="3" id="KW-0997">Cell inner membrane</keyword>
<dbReference type="PANTHER" id="PTHR34128">
    <property type="entry name" value="CYTOCHROME C-TYPE BIOGENESIS PROTEIN CCME HOMOLOG, MITOCHONDRIAL"/>
    <property type="match status" value="1"/>
</dbReference>
<gene>
    <name evidence="13 16" type="primary">ccmE</name>
    <name evidence="13" type="synonym">cycJ</name>
    <name evidence="17" type="ORF">HT99x_008110</name>
    <name evidence="16" type="ORF">HT99x_01217</name>
</gene>
<comment type="similarity">
    <text evidence="13">Belongs to the CcmE/CycJ family.</text>
</comment>
<evidence type="ECO:0000313" key="17">
    <source>
        <dbReference type="EMBL" id="MCS5711397.1"/>
    </source>
</evidence>
<evidence type="ECO:0000313" key="18">
    <source>
        <dbReference type="Proteomes" id="UP000051497"/>
    </source>
</evidence>
<dbReference type="PANTHER" id="PTHR34128:SF2">
    <property type="entry name" value="CYTOCHROME C-TYPE BIOGENESIS PROTEIN CCME HOMOLOG, MITOCHONDRIAL"/>
    <property type="match status" value="1"/>
</dbReference>
<dbReference type="GO" id="GO:0017003">
    <property type="term" value="P:protein-heme linkage"/>
    <property type="evidence" value="ECO:0007669"/>
    <property type="project" value="UniProtKB-UniRule"/>
</dbReference>
<feature type="binding site" description="axial binding residue" evidence="13 14">
    <location>
        <position position="127"/>
    </location>
    <ligand>
        <name>heme</name>
        <dbReference type="ChEBI" id="CHEBI:30413"/>
    </ligand>
    <ligandPart>
        <name>Fe</name>
        <dbReference type="ChEBI" id="CHEBI:18248"/>
    </ligandPart>
</feature>
<dbReference type="GO" id="GO:0017004">
    <property type="term" value="P:cytochrome complex assembly"/>
    <property type="evidence" value="ECO:0007669"/>
    <property type="project" value="UniProtKB-KW"/>
</dbReference>
<keyword evidence="2 13" id="KW-1003">Cell membrane</keyword>
<evidence type="ECO:0000256" key="2">
    <source>
        <dbReference type="ARBA" id="ARBA00022475"/>
    </source>
</evidence>
<proteinExistence type="inferred from homology"/>
<protein>
    <recommendedName>
        <fullName evidence="13">Cytochrome c-type biogenesis protein CcmE</fullName>
    </recommendedName>
    <alternativeName>
        <fullName evidence="13">Cytochrome c maturation protein E</fullName>
    </alternativeName>
    <alternativeName>
        <fullName evidence="13">Heme chaperone CcmE</fullName>
    </alternativeName>
</protein>
<dbReference type="Gene3D" id="2.40.50.140">
    <property type="entry name" value="Nucleic acid-binding proteins"/>
    <property type="match status" value="1"/>
</dbReference>
<accession>A0A0Q9YNH3</accession>
<dbReference type="InterPro" id="IPR036127">
    <property type="entry name" value="CcmE-like_sf"/>
</dbReference>
<evidence type="ECO:0000256" key="7">
    <source>
        <dbReference type="ARBA" id="ARBA00022748"/>
    </source>
</evidence>
<dbReference type="OrthoDB" id="9793584at2"/>
<sequence>MSLVHQKRIVLVLTIVIGLSVGIGLVLYALSQNIHLFYTPSQLATDNVSPQKKIRVGGMVIVGSVKHRDDLAVEFTITDFKQETKIRYRGIMPDLFKEGQGIVALGKLSTNGEFVAEQVLAKHDENYMPPEIADLKKQSEKT</sequence>
<keyword evidence="4 13" id="KW-0349">Heme</keyword>
<evidence type="ECO:0000256" key="11">
    <source>
        <dbReference type="ARBA" id="ARBA00023136"/>
    </source>
</evidence>
<dbReference type="InterPro" id="IPR012340">
    <property type="entry name" value="NA-bd_OB-fold"/>
</dbReference>
<evidence type="ECO:0000256" key="10">
    <source>
        <dbReference type="ARBA" id="ARBA00023004"/>
    </source>
</evidence>
<keyword evidence="8 13" id="KW-0735">Signal-anchor</keyword>
<dbReference type="FunFam" id="2.40.50.140:FF:000104">
    <property type="entry name" value="Cytochrome c-type biogenesis protein CcmE"/>
    <property type="match status" value="1"/>
</dbReference>
<dbReference type="NCBIfam" id="NF009729">
    <property type="entry name" value="PRK13254.1-3"/>
    <property type="match status" value="1"/>
</dbReference>
<reference evidence="17" key="3">
    <citation type="submission" date="2021-06" db="EMBL/GenBank/DDBJ databases">
        <title>Genomic Description and Analysis of Intracellular Bacteria, Candidatus Berkiella cookevillensis and Candidatus Berkiella aquae.</title>
        <authorList>
            <person name="Kidane D.T."/>
            <person name="Mehari Y.T."/>
            <person name="Rice F.C."/>
            <person name="Arivett B.A."/>
            <person name="Farone A.L."/>
            <person name="Berk S.G."/>
            <person name="Farone M.B."/>
        </authorList>
    </citation>
    <scope>NUCLEOTIDE SEQUENCE</scope>
    <source>
        <strain evidence="17">HT99</strain>
    </source>
</reference>
<evidence type="ECO:0000256" key="5">
    <source>
        <dbReference type="ARBA" id="ARBA00022692"/>
    </source>
</evidence>